<dbReference type="EMBL" id="JBBPBM010000068">
    <property type="protein sequence ID" value="KAK8513938.1"/>
    <property type="molecule type" value="Genomic_DNA"/>
</dbReference>
<evidence type="ECO:0000313" key="1">
    <source>
        <dbReference type="EMBL" id="KAK8513938.1"/>
    </source>
</evidence>
<reference evidence="1 2" key="1">
    <citation type="journal article" date="2024" name="G3 (Bethesda)">
        <title>Genome assembly of Hibiscus sabdariffa L. provides insights into metabolisms of medicinal natural products.</title>
        <authorList>
            <person name="Kim T."/>
        </authorList>
    </citation>
    <scope>NUCLEOTIDE SEQUENCE [LARGE SCALE GENOMIC DNA]</scope>
    <source>
        <strain evidence="1">TK-2024</strain>
        <tissue evidence="1">Old leaves</tissue>
    </source>
</reference>
<sequence>MVMEAEWEKFGSTSSVSPRLDPNRSTESHIRAPNIDVQAVNDEIFVRENYPLESALLFLLQAGTKEVTIFRSYAAVCPRFHLYSIGFSRFLYSIQSQCLVDGAVPTIAKRMIHYSMNPRSRSLELHSDH</sequence>
<name>A0ABR2C3T9_9ROSI</name>
<comment type="caution">
    <text evidence="1">The sequence shown here is derived from an EMBL/GenBank/DDBJ whole genome shotgun (WGS) entry which is preliminary data.</text>
</comment>
<accession>A0ABR2C3T9</accession>
<evidence type="ECO:0000313" key="2">
    <source>
        <dbReference type="Proteomes" id="UP001472677"/>
    </source>
</evidence>
<organism evidence="1 2">
    <name type="scientific">Hibiscus sabdariffa</name>
    <name type="common">roselle</name>
    <dbReference type="NCBI Taxonomy" id="183260"/>
    <lineage>
        <taxon>Eukaryota</taxon>
        <taxon>Viridiplantae</taxon>
        <taxon>Streptophyta</taxon>
        <taxon>Embryophyta</taxon>
        <taxon>Tracheophyta</taxon>
        <taxon>Spermatophyta</taxon>
        <taxon>Magnoliopsida</taxon>
        <taxon>eudicotyledons</taxon>
        <taxon>Gunneridae</taxon>
        <taxon>Pentapetalae</taxon>
        <taxon>rosids</taxon>
        <taxon>malvids</taxon>
        <taxon>Malvales</taxon>
        <taxon>Malvaceae</taxon>
        <taxon>Malvoideae</taxon>
        <taxon>Hibiscus</taxon>
    </lineage>
</organism>
<gene>
    <name evidence="1" type="ORF">V6N12_037304</name>
</gene>
<proteinExistence type="predicted"/>
<protein>
    <submittedName>
        <fullName evidence="1">Uncharacterized protein</fullName>
    </submittedName>
</protein>
<keyword evidence="2" id="KW-1185">Reference proteome</keyword>
<dbReference type="Proteomes" id="UP001472677">
    <property type="component" value="Unassembled WGS sequence"/>
</dbReference>